<evidence type="ECO:0000256" key="1">
    <source>
        <dbReference type="SAM" id="Coils"/>
    </source>
</evidence>
<gene>
    <name evidence="3" type="ORF">ACFFJ8_29100</name>
</gene>
<accession>A0ABV6JHP4</accession>
<evidence type="ECO:0000313" key="4">
    <source>
        <dbReference type="Proteomes" id="UP001589818"/>
    </source>
</evidence>
<evidence type="ECO:0000256" key="2">
    <source>
        <dbReference type="SAM" id="SignalP"/>
    </source>
</evidence>
<feature type="chain" id="PRO_5045297175" evidence="2">
    <location>
        <begin position="29"/>
        <end position="361"/>
    </location>
</feature>
<reference evidence="3 4" key="1">
    <citation type="submission" date="2024-09" db="EMBL/GenBank/DDBJ databases">
        <authorList>
            <person name="Sun Q."/>
            <person name="Mori K."/>
        </authorList>
    </citation>
    <scope>NUCLEOTIDE SEQUENCE [LARGE SCALE GENOMIC DNA]</scope>
    <source>
        <strain evidence="3 4">CCM 4839</strain>
    </source>
</reference>
<dbReference type="Gene3D" id="6.10.250.3150">
    <property type="match status" value="1"/>
</dbReference>
<feature type="signal peptide" evidence="2">
    <location>
        <begin position="1"/>
        <end position="28"/>
    </location>
</feature>
<comment type="caution">
    <text evidence="3">The sequence shown here is derived from an EMBL/GenBank/DDBJ whole genome shotgun (WGS) entry which is preliminary data.</text>
</comment>
<evidence type="ECO:0000313" key="3">
    <source>
        <dbReference type="EMBL" id="MFC0395412.1"/>
    </source>
</evidence>
<dbReference type="Proteomes" id="UP001589818">
    <property type="component" value="Unassembled WGS sequence"/>
</dbReference>
<keyword evidence="2" id="KW-0732">Signal</keyword>
<sequence length="361" mass="41451">MKGTMRRRIGAAALVALAVWLSVYPVLAQSPEDEEVRRILEKSLSVVELDKEIAHIAEQKKTAGKQLDRSRTELQQQELTIQSKREDAGNVLRAYYMGERDILLTALLSSNSIGDLLAMLDYFDIIFANDQQLLNTYVTQYRSIKKTVAKLDEEAAQLTQIENRLKEQRDRVLALQQDVDDRINGRSDEERLRLMIQEMTDFWSNVGFYEVKRYFKALAQAMKDMPDWVQNNKDMLSIDGLNYTLTIPEEKLNEFLREQNEMFNNFEFVFEDDAVSVSGKRDGLEVAITGHYTIENNPNNGILFHVDELKFNGLALPDTTRRSLEEEFDLGFYPQKIVSFLKANSVSVKDGQLTVKLSVSL</sequence>
<feature type="coiled-coil region" evidence="1">
    <location>
        <begin position="141"/>
        <end position="178"/>
    </location>
</feature>
<organism evidence="3 4">
    <name type="scientific">Paenibacillus mendelii</name>
    <dbReference type="NCBI Taxonomy" id="206163"/>
    <lineage>
        <taxon>Bacteria</taxon>
        <taxon>Bacillati</taxon>
        <taxon>Bacillota</taxon>
        <taxon>Bacilli</taxon>
        <taxon>Bacillales</taxon>
        <taxon>Paenibacillaceae</taxon>
        <taxon>Paenibacillus</taxon>
    </lineage>
</organism>
<dbReference type="RefSeq" id="WP_204816519.1">
    <property type="nucleotide sequence ID" value="NZ_JANHOF010000001.1"/>
</dbReference>
<name>A0ABV6JHP4_9BACL</name>
<proteinExistence type="predicted"/>
<protein>
    <submittedName>
        <fullName evidence="3">Coiled-coil domain-containing protein</fullName>
    </submittedName>
</protein>
<keyword evidence="1" id="KW-0175">Coiled coil</keyword>
<keyword evidence="4" id="KW-1185">Reference proteome</keyword>
<dbReference type="EMBL" id="JBHLVF010000041">
    <property type="protein sequence ID" value="MFC0395412.1"/>
    <property type="molecule type" value="Genomic_DNA"/>
</dbReference>